<proteinExistence type="predicted"/>
<sequence>MFLSNQEIVFRVLIDQEKQYAIWPERKAIPDGWTDIGVLGCKQACLDHVDMAWLDMCPLSGLHFMEQRMGTLTVH</sequence>
<name>A0ABT5K435_9BURK</name>
<evidence type="ECO:0000259" key="1">
    <source>
        <dbReference type="SMART" id="SM00923"/>
    </source>
</evidence>
<protein>
    <submittedName>
        <fullName evidence="2">MbtH family NRPS accessory protein</fullName>
    </submittedName>
</protein>
<feature type="domain" description="MbtH-like" evidence="1">
    <location>
        <begin position="1"/>
        <end position="51"/>
    </location>
</feature>
<dbReference type="PANTHER" id="PTHR38444">
    <property type="entry name" value="ENTEROBACTIN BIOSYNTHESIS PROTEIN YBDZ"/>
    <property type="match status" value="1"/>
</dbReference>
<dbReference type="SMART" id="SM00923">
    <property type="entry name" value="MbtH"/>
    <property type="match status" value="1"/>
</dbReference>
<keyword evidence="3" id="KW-1185">Reference proteome</keyword>
<dbReference type="Pfam" id="PF03621">
    <property type="entry name" value="MbtH"/>
    <property type="match status" value="1"/>
</dbReference>
<evidence type="ECO:0000313" key="2">
    <source>
        <dbReference type="EMBL" id="MDC8759757.1"/>
    </source>
</evidence>
<comment type="caution">
    <text evidence="2">The sequence shown here is derived from an EMBL/GenBank/DDBJ whole genome shotgun (WGS) entry which is preliminary data.</text>
</comment>
<dbReference type="SUPFAM" id="SSF160582">
    <property type="entry name" value="MbtH-like"/>
    <property type="match status" value="1"/>
</dbReference>
<reference evidence="2 3" key="1">
    <citation type="submission" date="2022-10" db="EMBL/GenBank/DDBJ databases">
        <title>Janthinobacterium sp. hw3 Genome sequencing.</title>
        <authorList>
            <person name="Park S."/>
        </authorList>
    </citation>
    <scope>NUCLEOTIDE SEQUENCE [LARGE SCALE GENOMIC DNA]</scope>
    <source>
        <strain evidence="3">hw3</strain>
    </source>
</reference>
<evidence type="ECO:0000313" key="3">
    <source>
        <dbReference type="Proteomes" id="UP001221208"/>
    </source>
</evidence>
<dbReference type="InterPro" id="IPR005153">
    <property type="entry name" value="MbtH-like_dom"/>
</dbReference>
<dbReference type="InterPro" id="IPR038020">
    <property type="entry name" value="MbtH-like_sf"/>
</dbReference>
<dbReference type="Proteomes" id="UP001221208">
    <property type="component" value="Unassembled WGS sequence"/>
</dbReference>
<dbReference type="EMBL" id="JAQQXR010000008">
    <property type="protein sequence ID" value="MDC8759757.1"/>
    <property type="molecule type" value="Genomic_DNA"/>
</dbReference>
<dbReference type="InterPro" id="IPR037407">
    <property type="entry name" value="MLP_fam"/>
</dbReference>
<dbReference type="RefSeq" id="WP_273673116.1">
    <property type="nucleotide sequence ID" value="NZ_JAQQXR010000008.1"/>
</dbReference>
<dbReference type="Gene3D" id="3.90.820.10">
    <property type="entry name" value="Structural Genomics, Unknown Function 30-nov-00 1gh9 Mol_id"/>
    <property type="match status" value="1"/>
</dbReference>
<gene>
    <name evidence="2" type="ORF">OIK44_19410</name>
</gene>
<accession>A0ABT5K435</accession>
<dbReference type="PANTHER" id="PTHR38444:SF1">
    <property type="entry name" value="ENTEROBACTIN BIOSYNTHESIS PROTEIN YBDZ"/>
    <property type="match status" value="1"/>
</dbReference>
<organism evidence="2 3">
    <name type="scientific">Janthinobacterium fluminis</name>
    <dbReference type="NCBI Taxonomy" id="2987524"/>
    <lineage>
        <taxon>Bacteria</taxon>
        <taxon>Pseudomonadati</taxon>
        <taxon>Pseudomonadota</taxon>
        <taxon>Betaproteobacteria</taxon>
        <taxon>Burkholderiales</taxon>
        <taxon>Oxalobacteraceae</taxon>
        <taxon>Janthinobacterium</taxon>
    </lineage>
</organism>